<evidence type="ECO:0000256" key="6">
    <source>
        <dbReference type="SAM" id="MobiDB-lite"/>
    </source>
</evidence>
<dbReference type="Ensembl" id="ENSMMOT00000023160.1">
    <property type="protein sequence ID" value="ENSMMOP00000022784.1"/>
    <property type="gene ID" value="ENSMMOG00000017323.1"/>
</dbReference>
<sequence length="910" mass="95948">MAAGSYSLADVFFNTEVDEKVVSDLVGSVESELSAAGRANTTAGGQSAANHVGSCAVGSNSSVQSSKMGLSQQELAKAGTVAAHSGIDARRGLINCTGSHASSMDGAAGTTSAAGPSVTAAQTQSKTGTASGAVTVASDAASGVGKTGTAGAQTLNGSTVLVNCHVPGSAAVDTRGSNSHVNSHVNNGPVSVSKDSAAGLSATPGAIIRTPPTSAQNTVISSQQSTKSVPTVTLVRAPMQTPSSTSQSSPATVLTPPAVSVSSTTGSLLNKPDATKAVIQTGGHVVASTTRSPSVLQNLRTSATSTVGTAPAAGVRTVTQQVLAPRLSQPNIQNIQLPPGMVLVRSESGQLLMIHQQTLAQMQAQSQSQSAMTPRPAAPTSTPPVQITTLQAPGASLLTRTVTPTTIIKQGSTVHTTVTATTTLQRPPVLQVTPAFTAIHISAVNLICAHQKILNFVGIFLQETLENVKKCRNFLSTLIKLASSGKQSSETTANVKELVKKLLEAKIEPEDFTSNLYQELNSSPQPYLVPFLKRSLPALRQMTPDSEAFIQQSLLPQTSTPTAAAASTALTAVVLRPPLSAAATMATSTASTKTTVISLTQPPHSKPGLYMTNDLNFTFLSLNFYVCKAISVWTQGKVENISLLMSVSSVSSVSPRDDDDINDVASMAGVNLSEESDRILATNSELVGTVTRSCKDETFLSTSLLGRRALEIGKKFGVSELGTDVINYISHATQQRLQNLLEKVSQVAQLKNQSFKEDERYEQVGDVRTQLKFFEQLDQLEKQRKEEQEREILLKAAKSRSRQEDPEQLRLKQKAKEMQQQELAQIRQREANLTALAAIGPRKKRKMDSPVRGASGSGSGPSQPGGSSGAGCRQFMRQRITRVNLRDLLFCLETERGTSHSQLLYRGFLK</sequence>
<dbReference type="Proteomes" id="UP000261620">
    <property type="component" value="Unplaced"/>
</dbReference>
<dbReference type="SMART" id="SM00549">
    <property type="entry name" value="TAFH"/>
    <property type="match status" value="1"/>
</dbReference>
<dbReference type="OMA" id="CYISSGW"/>
<reference evidence="8" key="2">
    <citation type="submission" date="2025-09" db="UniProtKB">
        <authorList>
            <consortium name="Ensembl"/>
        </authorList>
    </citation>
    <scope>IDENTIFICATION</scope>
</reference>
<feature type="region of interest" description="Disordered" evidence="6">
    <location>
        <begin position="240"/>
        <end position="269"/>
    </location>
</feature>
<feature type="compositionally biased region" description="Low complexity" evidence="6">
    <location>
        <begin position="240"/>
        <end position="250"/>
    </location>
</feature>
<feature type="region of interest" description="Disordered" evidence="6">
    <location>
        <begin position="104"/>
        <end position="130"/>
    </location>
</feature>
<evidence type="ECO:0000259" key="7">
    <source>
        <dbReference type="PROSITE" id="PS51119"/>
    </source>
</evidence>
<dbReference type="Pfam" id="PF07531">
    <property type="entry name" value="TAFH"/>
    <property type="match status" value="1"/>
</dbReference>
<protein>
    <recommendedName>
        <fullName evidence="7">TAFH domain-containing protein</fullName>
    </recommendedName>
</protein>
<dbReference type="SUPFAM" id="SSF158553">
    <property type="entry name" value="TAFH domain-like"/>
    <property type="match status" value="1"/>
</dbReference>
<keyword evidence="4" id="KW-0804">Transcription</keyword>
<organism evidence="8 9">
    <name type="scientific">Mola mola</name>
    <name type="common">Ocean sunfish</name>
    <name type="synonym">Tetraodon mola</name>
    <dbReference type="NCBI Taxonomy" id="94237"/>
    <lineage>
        <taxon>Eukaryota</taxon>
        <taxon>Metazoa</taxon>
        <taxon>Chordata</taxon>
        <taxon>Craniata</taxon>
        <taxon>Vertebrata</taxon>
        <taxon>Euteleostomi</taxon>
        <taxon>Actinopterygii</taxon>
        <taxon>Neopterygii</taxon>
        <taxon>Teleostei</taxon>
        <taxon>Neoteleostei</taxon>
        <taxon>Acanthomorphata</taxon>
        <taxon>Eupercaria</taxon>
        <taxon>Tetraodontiformes</taxon>
        <taxon>Molidae</taxon>
        <taxon>Mola</taxon>
    </lineage>
</organism>
<feature type="compositionally biased region" description="Low complexity" evidence="6">
    <location>
        <begin position="104"/>
        <end position="121"/>
    </location>
</feature>
<evidence type="ECO:0000256" key="3">
    <source>
        <dbReference type="ARBA" id="ARBA00023015"/>
    </source>
</evidence>
<dbReference type="AlphaFoldDB" id="A0A3Q3XAW4"/>
<dbReference type="InterPro" id="IPR037249">
    <property type="entry name" value="TAFH/NHR1_dom_sf"/>
</dbReference>
<evidence type="ECO:0000256" key="4">
    <source>
        <dbReference type="ARBA" id="ARBA00023163"/>
    </source>
</evidence>
<dbReference type="GO" id="GO:0006355">
    <property type="term" value="P:regulation of DNA-templated transcription"/>
    <property type="evidence" value="ECO:0007669"/>
    <property type="project" value="UniProtKB-ARBA"/>
</dbReference>
<evidence type="ECO:0000313" key="8">
    <source>
        <dbReference type="Ensembl" id="ENSMMOP00000022784.1"/>
    </source>
</evidence>
<evidence type="ECO:0000256" key="5">
    <source>
        <dbReference type="ARBA" id="ARBA00023242"/>
    </source>
</evidence>
<keyword evidence="5" id="KW-0539">Nucleus</keyword>
<keyword evidence="9" id="KW-1185">Reference proteome</keyword>
<comment type="similarity">
    <text evidence="2">Belongs to the TAF4 family.</text>
</comment>
<keyword evidence="3" id="KW-0805">Transcription regulation</keyword>
<dbReference type="Gene3D" id="1.20.120.1110">
    <property type="entry name" value="TAFH/NHR1 domain"/>
    <property type="match status" value="1"/>
</dbReference>
<dbReference type="InterPro" id="IPR003894">
    <property type="entry name" value="TAFH_NHR1"/>
</dbReference>
<dbReference type="InterPro" id="IPR007900">
    <property type="entry name" value="TAF4_C"/>
</dbReference>
<dbReference type="GO" id="GO:0006367">
    <property type="term" value="P:transcription initiation at RNA polymerase II promoter"/>
    <property type="evidence" value="ECO:0007669"/>
    <property type="project" value="TreeGrafter"/>
</dbReference>
<dbReference type="STRING" id="94237.ENSMMOP00000022784"/>
<dbReference type="InterPro" id="IPR009072">
    <property type="entry name" value="Histone-fold"/>
</dbReference>
<dbReference type="Gene3D" id="1.10.20.10">
    <property type="entry name" value="Histone, subunit A"/>
    <property type="match status" value="1"/>
</dbReference>
<dbReference type="Pfam" id="PF05236">
    <property type="entry name" value="TAF4"/>
    <property type="match status" value="1"/>
</dbReference>
<dbReference type="FunFam" id="1.10.20.10:FF:000015">
    <property type="entry name" value="Transcription initiation factor TFIID subunit 4B"/>
    <property type="match status" value="1"/>
</dbReference>
<dbReference type="CDD" id="cd08045">
    <property type="entry name" value="HFD_TAF4"/>
    <property type="match status" value="1"/>
</dbReference>
<dbReference type="PROSITE" id="PS51119">
    <property type="entry name" value="TAFH"/>
    <property type="match status" value="1"/>
</dbReference>
<evidence type="ECO:0000313" key="9">
    <source>
        <dbReference type="Proteomes" id="UP000261620"/>
    </source>
</evidence>
<comment type="subcellular location">
    <subcellularLocation>
        <location evidence="1">Nucleus</location>
    </subcellularLocation>
</comment>
<feature type="region of interest" description="Disordered" evidence="6">
    <location>
        <begin position="363"/>
        <end position="382"/>
    </location>
</feature>
<accession>A0A3Q3XAW4</accession>
<feature type="compositionally biased region" description="Basic and acidic residues" evidence="6">
    <location>
        <begin position="801"/>
        <end position="816"/>
    </location>
</feature>
<evidence type="ECO:0000256" key="1">
    <source>
        <dbReference type="ARBA" id="ARBA00004123"/>
    </source>
</evidence>
<dbReference type="GO" id="GO:0005669">
    <property type="term" value="C:transcription factor TFIID complex"/>
    <property type="evidence" value="ECO:0007669"/>
    <property type="project" value="InterPro"/>
</dbReference>
<dbReference type="InterPro" id="IPR045144">
    <property type="entry name" value="TAF4"/>
</dbReference>
<dbReference type="GO" id="GO:0046982">
    <property type="term" value="F:protein heterodimerization activity"/>
    <property type="evidence" value="ECO:0007669"/>
    <property type="project" value="InterPro"/>
</dbReference>
<evidence type="ECO:0000256" key="2">
    <source>
        <dbReference type="ARBA" id="ARBA00006178"/>
    </source>
</evidence>
<dbReference type="GO" id="GO:0003677">
    <property type="term" value="F:DNA binding"/>
    <property type="evidence" value="ECO:0007669"/>
    <property type="project" value="TreeGrafter"/>
</dbReference>
<feature type="region of interest" description="Disordered" evidence="6">
    <location>
        <begin position="795"/>
        <end position="816"/>
    </location>
</feature>
<dbReference type="PANTHER" id="PTHR15138">
    <property type="entry name" value="TRANSCRIPTION INITIATION FACTOR TFIID SUBUNIT 4"/>
    <property type="match status" value="1"/>
</dbReference>
<feature type="domain" description="TAFH" evidence="7">
    <location>
        <begin position="465"/>
        <end position="562"/>
    </location>
</feature>
<dbReference type="SUPFAM" id="SSF47113">
    <property type="entry name" value="Histone-fold"/>
    <property type="match status" value="1"/>
</dbReference>
<name>A0A3Q3XAW4_MOLML</name>
<reference evidence="8" key="1">
    <citation type="submission" date="2025-08" db="UniProtKB">
        <authorList>
            <consortium name="Ensembl"/>
        </authorList>
    </citation>
    <scope>IDENTIFICATION</scope>
</reference>
<dbReference type="PANTHER" id="PTHR15138:SF18">
    <property type="entry name" value="TATA-BOX BINDING PROTEIN ASSOCIATED FACTOR 4"/>
    <property type="match status" value="1"/>
</dbReference>
<proteinExistence type="inferred from homology"/>
<feature type="region of interest" description="Disordered" evidence="6">
    <location>
        <begin position="839"/>
        <end position="872"/>
    </location>
</feature>
<dbReference type="GO" id="GO:0016251">
    <property type="term" value="F:RNA polymerase II general transcription initiation factor activity"/>
    <property type="evidence" value="ECO:0007669"/>
    <property type="project" value="TreeGrafter"/>
</dbReference>